<evidence type="ECO:0000256" key="1">
    <source>
        <dbReference type="SAM" id="MobiDB-lite"/>
    </source>
</evidence>
<comment type="caution">
    <text evidence="2">The sequence shown here is derived from an EMBL/GenBank/DDBJ whole genome shotgun (WGS) entry which is preliminary data.</text>
</comment>
<feature type="compositionally biased region" description="Basic and acidic residues" evidence="1">
    <location>
        <begin position="249"/>
        <end position="262"/>
    </location>
</feature>
<proteinExistence type="predicted"/>
<feature type="region of interest" description="Disordered" evidence="1">
    <location>
        <begin position="240"/>
        <end position="262"/>
    </location>
</feature>
<dbReference type="Proteomes" id="UP001295740">
    <property type="component" value="Unassembled WGS sequence"/>
</dbReference>
<feature type="region of interest" description="Disordered" evidence="1">
    <location>
        <begin position="98"/>
        <end position="145"/>
    </location>
</feature>
<gene>
    <name evidence="2" type="ORF">KHLLAP_LOCUS8684</name>
</gene>
<dbReference type="EMBL" id="CAUWAG010000010">
    <property type="protein sequence ID" value="CAJ2508216.1"/>
    <property type="molecule type" value="Genomic_DNA"/>
</dbReference>
<accession>A0AAI8VPI6</accession>
<feature type="compositionally biased region" description="Basic and acidic residues" evidence="1">
    <location>
        <begin position="171"/>
        <end position="190"/>
    </location>
</feature>
<sequence length="445" mass="51405">MRECPGPPESEPPYDADAYAAWGRERFGEEWYQSRNTMLEERDIYRYDPVYKERQKALRVMEHKVERRPFEPGLRAGGIHDPGWKRLWARLSKDLGIEMHTSPTPSKGSGDSETDLSGYDTYDPTPEPREPTPLPDDPWERPEYDRKGFNYDEERYEFEKIFLNESLIDGARTRRENEPGDRQDRERREAMESYRYVDPVRFSLERRRFQDHIDLPKKGWTHEEINAMYDAEAAMDEWKRKNPAPKGSGEFHKPVTPDERAAEDSWTLTWNAAWIRIYRGLPPKGSGPFGFSATQEEEDASNIWYKNTHARLSGQQQREALPSPIGDASASEVAAQPRVSPRRTKSPLRQTRGGRIVKEAHTQALPPDRGRGPSNLDSNIRTEPQPRNRQRKTYKKERASRRLAGQLPEYGMLLGRGEAEPLYKVDKLSKRPAAVRSAKPGGVEV</sequence>
<name>A0AAI8VPI6_9PEZI</name>
<keyword evidence="3" id="KW-1185">Reference proteome</keyword>
<evidence type="ECO:0000313" key="3">
    <source>
        <dbReference type="Proteomes" id="UP001295740"/>
    </source>
</evidence>
<feature type="region of interest" description="Disordered" evidence="1">
    <location>
        <begin position="307"/>
        <end position="407"/>
    </location>
</feature>
<feature type="compositionally biased region" description="Basic residues" evidence="1">
    <location>
        <begin position="388"/>
        <end position="401"/>
    </location>
</feature>
<organism evidence="2 3">
    <name type="scientific">Anthostomella pinea</name>
    <dbReference type="NCBI Taxonomy" id="933095"/>
    <lineage>
        <taxon>Eukaryota</taxon>
        <taxon>Fungi</taxon>
        <taxon>Dikarya</taxon>
        <taxon>Ascomycota</taxon>
        <taxon>Pezizomycotina</taxon>
        <taxon>Sordariomycetes</taxon>
        <taxon>Xylariomycetidae</taxon>
        <taxon>Xylariales</taxon>
        <taxon>Xylariaceae</taxon>
        <taxon>Anthostomella</taxon>
    </lineage>
</organism>
<evidence type="ECO:0000313" key="2">
    <source>
        <dbReference type="EMBL" id="CAJ2508216.1"/>
    </source>
</evidence>
<feature type="compositionally biased region" description="Polar residues" evidence="1">
    <location>
        <begin position="101"/>
        <end position="111"/>
    </location>
</feature>
<feature type="compositionally biased region" description="Polar residues" evidence="1">
    <location>
        <begin position="375"/>
        <end position="387"/>
    </location>
</feature>
<protein>
    <submittedName>
        <fullName evidence="2">Uu.00g094020.m01.CDS01</fullName>
    </submittedName>
</protein>
<reference evidence="2" key="1">
    <citation type="submission" date="2023-10" db="EMBL/GenBank/DDBJ databases">
        <authorList>
            <person name="Hackl T."/>
        </authorList>
    </citation>
    <scope>NUCLEOTIDE SEQUENCE</scope>
</reference>
<feature type="region of interest" description="Disordered" evidence="1">
    <location>
        <begin position="168"/>
        <end position="190"/>
    </location>
</feature>
<dbReference type="AlphaFoldDB" id="A0AAI8VPI6"/>